<evidence type="ECO:0000256" key="5">
    <source>
        <dbReference type="HAMAP-Rule" id="MF_01080"/>
    </source>
</evidence>
<dbReference type="AlphaFoldDB" id="A0A2I1M5I3"/>
<dbReference type="EMBL" id="PKGU01000002">
    <property type="protein sequence ID" value="PKZ15393.1"/>
    <property type="molecule type" value="Genomic_DNA"/>
</dbReference>
<dbReference type="Pfam" id="PF01509">
    <property type="entry name" value="TruB_N"/>
    <property type="match status" value="1"/>
</dbReference>
<keyword evidence="3 5" id="KW-0819">tRNA processing</keyword>
<dbReference type="SUPFAM" id="SSF55120">
    <property type="entry name" value="Pseudouridine synthase"/>
    <property type="match status" value="1"/>
</dbReference>
<dbReference type="GO" id="GO:0003723">
    <property type="term" value="F:RNA binding"/>
    <property type="evidence" value="ECO:0007669"/>
    <property type="project" value="InterPro"/>
</dbReference>
<dbReference type="Pfam" id="PF16198">
    <property type="entry name" value="TruB_C_2"/>
    <property type="match status" value="1"/>
</dbReference>
<dbReference type="PANTHER" id="PTHR13767:SF2">
    <property type="entry name" value="PSEUDOURIDYLATE SYNTHASE TRUB1"/>
    <property type="match status" value="1"/>
</dbReference>
<evidence type="ECO:0000313" key="9">
    <source>
        <dbReference type="Proteomes" id="UP000242263"/>
    </source>
</evidence>
<organism evidence="8 9">
    <name type="scientific">Alloscardovia omnicolens</name>
    <dbReference type="NCBI Taxonomy" id="419015"/>
    <lineage>
        <taxon>Bacteria</taxon>
        <taxon>Bacillati</taxon>
        <taxon>Actinomycetota</taxon>
        <taxon>Actinomycetes</taxon>
        <taxon>Bifidobacteriales</taxon>
        <taxon>Bifidobacteriaceae</taxon>
        <taxon>Alloscardovia</taxon>
    </lineage>
</organism>
<proteinExistence type="inferred from homology"/>
<evidence type="ECO:0000256" key="1">
    <source>
        <dbReference type="ARBA" id="ARBA00000385"/>
    </source>
</evidence>
<dbReference type="HAMAP" id="MF_01080">
    <property type="entry name" value="TruB_bact"/>
    <property type="match status" value="1"/>
</dbReference>
<evidence type="ECO:0000256" key="4">
    <source>
        <dbReference type="ARBA" id="ARBA00023235"/>
    </source>
</evidence>
<dbReference type="Gene3D" id="3.30.2350.10">
    <property type="entry name" value="Pseudouridine synthase"/>
    <property type="match status" value="1"/>
</dbReference>
<gene>
    <name evidence="5 8" type="primary">truB</name>
    <name evidence="8" type="ORF">CYJ32_03175</name>
</gene>
<comment type="caution">
    <text evidence="8">The sequence shown here is derived from an EMBL/GenBank/DDBJ whole genome shotgun (WGS) entry which is preliminary data.</text>
</comment>
<dbReference type="GO" id="GO:0160148">
    <property type="term" value="F:tRNA pseudouridine(55) synthase activity"/>
    <property type="evidence" value="ECO:0007669"/>
    <property type="project" value="UniProtKB-EC"/>
</dbReference>
<sequence>MTMSSGVLIVDKPQGVTSHDVVAACRSLLHTSKVGHAGTLDPMATGVLVIGFGSATRLLNSIVGTDKTYMTTIRLGLRSTTDDADGELIYPDNQEEVSQRLTELTREKIVSTINEQLVGQIKQVPSTFSAKKINGQRAYNLARSGEDVQLKAQDITISSFDVLDVRHAEAASVDVDARVTCSAGTYIRALGRDLGKLLGVGGYLTMLRRERVGNFNADDAMAIKFSTVERVFTDRDGVEQRRMKAVYPDGLRDNQEALSAHIITPFQAAAATLPMIELSDEQAVDISFGRPLELSIPHAVAASYKTHLMALLEPWKKHVCKPSTVFITSRELATLIQEG</sequence>
<accession>A0A2I1M5I3</accession>
<feature type="active site" description="Nucleophile" evidence="5">
    <location>
        <position position="41"/>
    </location>
</feature>
<dbReference type="InterPro" id="IPR020103">
    <property type="entry name" value="PsdUridine_synth_cat_dom_sf"/>
</dbReference>
<dbReference type="Proteomes" id="UP000242263">
    <property type="component" value="Unassembled WGS sequence"/>
</dbReference>
<dbReference type="RefSeq" id="WP_034297534.1">
    <property type="nucleotide sequence ID" value="NZ_JASODN010000001.1"/>
</dbReference>
<dbReference type="GO" id="GO:1990481">
    <property type="term" value="P:mRNA pseudouridine synthesis"/>
    <property type="evidence" value="ECO:0007669"/>
    <property type="project" value="TreeGrafter"/>
</dbReference>
<comment type="function">
    <text evidence="5">Responsible for synthesis of pseudouridine from uracil-55 in the psi GC loop of transfer RNAs.</text>
</comment>
<evidence type="ECO:0000256" key="3">
    <source>
        <dbReference type="ARBA" id="ARBA00022694"/>
    </source>
</evidence>
<dbReference type="PANTHER" id="PTHR13767">
    <property type="entry name" value="TRNA-PSEUDOURIDINE SYNTHASE"/>
    <property type="match status" value="1"/>
</dbReference>
<comment type="similarity">
    <text evidence="2 5">Belongs to the pseudouridine synthase TruB family. Type 1 subfamily.</text>
</comment>
<evidence type="ECO:0000313" key="8">
    <source>
        <dbReference type="EMBL" id="PKZ15393.1"/>
    </source>
</evidence>
<evidence type="ECO:0000259" key="7">
    <source>
        <dbReference type="Pfam" id="PF16198"/>
    </source>
</evidence>
<dbReference type="InterPro" id="IPR014780">
    <property type="entry name" value="tRNA_psdUridine_synth_TruB"/>
</dbReference>
<dbReference type="InterPro" id="IPR032819">
    <property type="entry name" value="TruB_C"/>
</dbReference>
<dbReference type="GO" id="GO:0031119">
    <property type="term" value="P:tRNA pseudouridine synthesis"/>
    <property type="evidence" value="ECO:0007669"/>
    <property type="project" value="UniProtKB-UniRule"/>
</dbReference>
<evidence type="ECO:0000259" key="6">
    <source>
        <dbReference type="Pfam" id="PF01509"/>
    </source>
</evidence>
<name>A0A2I1M5I3_9BIFI</name>
<comment type="catalytic activity">
    <reaction evidence="1 5">
        <text>uridine(55) in tRNA = pseudouridine(55) in tRNA</text>
        <dbReference type="Rhea" id="RHEA:42532"/>
        <dbReference type="Rhea" id="RHEA-COMP:10101"/>
        <dbReference type="Rhea" id="RHEA-COMP:10102"/>
        <dbReference type="ChEBI" id="CHEBI:65314"/>
        <dbReference type="ChEBI" id="CHEBI:65315"/>
        <dbReference type="EC" id="5.4.99.25"/>
    </reaction>
</comment>
<protein>
    <recommendedName>
        <fullName evidence="5">tRNA pseudouridine synthase B</fullName>
        <ecNumber evidence="5">5.4.99.25</ecNumber>
    </recommendedName>
    <alternativeName>
        <fullName evidence="5">tRNA pseudouridine(55) synthase</fullName>
        <shortName evidence="5">Psi55 synthase</shortName>
    </alternativeName>
    <alternativeName>
        <fullName evidence="5">tRNA pseudouridylate synthase</fullName>
    </alternativeName>
    <alternativeName>
        <fullName evidence="5">tRNA-uridine isomerase</fullName>
    </alternativeName>
</protein>
<dbReference type="EC" id="5.4.99.25" evidence="5"/>
<evidence type="ECO:0000256" key="2">
    <source>
        <dbReference type="ARBA" id="ARBA00005642"/>
    </source>
</evidence>
<dbReference type="CDD" id="cd02573">
    <property type="entry name" value="PseudoU_synth_EcTruB"/>
    <property type="match status" value="1"/>
</dbReference>
<dbReference type="InterPro" id="IPR002501">
    <property type="entry name" value="PsdUridine_synth_N"/>
</dbReference>
<dbReference type="NCBIfam" id="TIGR00431">
    <property type="entry name" value="TruB"/>
    <property type="match status" value="1"/>
</dbReference>
<reference evidence="8 9" key="1">
    <citation type="submission" date="2017-12" db="EMBL/GenBank/DDBJ databases">
        <title>Phylogenetic diversity of female urinary microbiome.</title>
        <authorList>
            <person name="Thomas-White K."/>
            <person name="Wolfe A.J."/>
        </authorList>
    </citation>
    <scope>NUCLEOTIDE SEQUENCE [LARGE SCALE GENOMIC DNA]</scope>
    <source>
        <strain evidence="8 9">UMB0064</strain>
    </source>
</reference>
<feature type="domain" description="Pseudouridine synthase II N-terminal" evidence="6">
    <location>
        <begin position="26"/>
        <end position="187"/>
    </location>
</feature>
<feature type="domain" description="tRNA pseudouridylate synthase B C-terminal" evidence="7">
    <location>
        <begin position="188"/>
        <end position="240"/>
    </location>
</feature>
<keyword evidence="4 5" id="KW-0413">Isomerase</keyword>